<evidence type="ECO:0000259" key="2">
    <source>
        <dbReference type="PROSITE" id="PS50003"/>
    </source>
</evidence>
<dbReference type="EMBL" id="CASHTH010004009">
    <property type="protein sequence ID" value="CAI8052370.1"/>
    <property type="molecule type" value="Genomic_DNA"/>
</dbReference>
<feature type="region of interest" description="Disordered" evidence="1">
    <location>
        <begin position="370"/>
        <end position="402"/>
    </location>
</feature>
<keyword evidence="4" id="KW-1185">Reference proteome</keyword>
<feature type="domain" description="PH" evidence="2">
    <location>
        <begin position="192"/>
        <end position="304"/>
    </location>
</feature>
<dbReference type="AlphaFoldDB" id="A0AA35TQ35"/>
<feature type="region of interest" description="Disordered" evidence="1">
    <location>
        <begin position="417"/>
        <end position="493"/>
    </location>
</feature>
<dbReference type="SUPFAM" id="SSF50729">
    <property type="entry name" value="PH domain-like"/>
    <property type="match status" value="1"/>
</dbReference>
<dbReference type="Proteomes" id="UP001174909">
    <property type="component" value="Unassembled WGS sequence"/>
</dbReference>
<protein>
    <submittedName>
        <fullName evidence="3">Differentially expressed in FDCP 6 homolog</fullName>
    </submittedName>
</protein>
<accession>A0AA35TQ35</accession>
<feature type="compositionally biased region" description="Polar residues" evidence="1">
    <location>
        <begin position="471"/>
        <end position="483"/>
    </location>
</feature>
<dbReference type="Pfam" id="PF00169">
    <property type="entry name" value="PH"/>
    <property type="match status" value="1"/>
</dbReference>
<sequence>METSTKEYIVRNCLTYAYGALRSKDRLMGESTVSHYENYFQQLLEELGPPGKKWETAVPNSEVESFYLGNTSLGEFRLHTQKRVFTKVPGWEFAPFSSVIWSITCSSPDKTSLCSKLDPGLSRQIWEIFVSLDVDSQVRYIHVYKGTSENASNKHTVSTQKKICDAAHALYRYARRITPNIIRSLHELVFSEILLCGKLTKKGHKIPSWKERWFTLQPKLLTYYESYENMVLKVRFSLCIHDGDGFNGMIAIGADTQFEFMADSKSHQRRFKIVDHQTQVPYEICTPDVSSLQKWNYGIQVAVTMNRVSGSNFLYKLTQAQKQIFPENATFAISAVTHTKSTKPPGFGYHPPLSPSKSVPQPPMPYNKHKAMAGMHHQSSIPDKLTPYGDDTDGPPPIPLQNFDTAAAARENQLNIAQRKSSTGSGVVVREKPRDSASRGIREAKSRRRHSSINQSSEFEKEQEKREKDWSTSTSGVQCTPWSKNKVPHKRPS</sequence>
<feature type="compositionally biased region" description="Basic and acidic residues" evidence="1">
    <location>
        <begin position="458"/>
        <end position="470"/>
    </location>
</feature>
<evidence type="ECO:0000313" key="4">
    <source>
        <dbReference type="Proteomes" id="UP001174909"/>
    </source>
</evidence>
<evidence type="ECO:0000313" key="3">
    <source>
        <dbReference type="EMBL" id="CAI8052370.1"/>
    </source>
</evidence>
<dbReference type="Gene3D" id="2.30.29.30">
    <property type="entry name" value="Pleckstrin-homology domain (PH domain)/Phosphotyrosine-binding domain (PTB)"/>
    <property type="match status" value="1"/>
</dbReference>
<dbReference type="PROSITE" id="PS50003">
    <property type="entry name" value="PH_DOMAIN"/>
    <property type="match status" value="1"/>
</dbReference>
<dbReference type="InterPro" id="IPR001849">
    <property type="entry name" value="PH_domain"/>
</dbReference>
<dbReference type="SMART" id="SM00233">
    <property type="entry name" value="PH"/>
    <property type="match status" value="1"/>
</dbReference>
<comment type="caution">
    <text evidence="3">The sequence shown here is derived from an EMBL/GenBank/DDBJ whole genome shotgun (WGS) entry which is preliminary data.</text>
</comment>
<name>A0AA35TQ35_GEOBA</name>
<feature type="compositionally biased region" description="Basic and acidic residues" evidence="1">
    <location>
        <begin position="429"/>
        <end position="444"/>
    </location>
</feature>
<evidence type="ECO:0000256" key="1">
    <source>
        <dbReference type="SAM" id="MobiDB-lite"/>
    </source>
</evidence>
<reference evidence="3" key="1">
    <citation type="submission" date="2023-03" db="EMBL/GenBank/DDBJ databases">
        <authorList>
            <person name="Steffen K."/>
            <person name="Cardenas P."/>
        </authorList>
    </citation>
    <scope>NUCLEOTIDE SEQUENCE</scope>
</reference>
<dbReference type="InterPro" id="IPR011993">
    <property type="entry name" value="PH-like_dom_sf"/>
</dbReference>
<organism evidence="3 4">
    <name type="scientific">Geodia barretti</name>
    <name type="common">Barrett's horny sponge</name>
    <dbReference type="NCBI Taxonomy" id="519541"/>
    <lineage>
        <taxon>Eukaryota</taxon>
        <taxon>Metazoa</taxon>
        <taxon>Porifera</taxon>
        <taxon>Demospongiae</taxon>
        <taxon>Heteroscleromorpha</taxon>
        <taxon>Tetractinellida</taxon>
        <taxon>Astrophorina</taxon>
        <taxon>Geodiidae</taxon>
        <taxon>Geodia</taxon>
    </lineage>
</organism>
<gene>
    <name evidence="3" type="ORF">GBAR_LOCUS28649</name>
</gene>
<proteinExistence type="predicted"/>